<name>A0AAU9URX7_EUPED</name>
<keyword evidence="2" id="KW-1185">Reference proteome</keyword>
<evidence type="ECO:0000313" key="2">
    <source>
        <dbReference type="Proteomes" id="UP001153954"/>
    </source>
</evidence>
<dbReference type="EMBL" id="CAKOGL010000023">
    <property type="protein sequence ID" value="CAH2101369.1"/>
    <property type="molecule type" value="Genomic_DNA"/>
</dbReference>
<dbReference type="AlphaFoldDB" id="A0AAU9URX7"/>
<gene>
    <name evidence="1" type="ORF">EEDITHA_LOCUS16133</name>
</gene>
<evidence type="ECO:0000313" key="1">
    <source>
        <dbReference type="EMBL" id="CAH2101369.1"/>
    </source>
</evidence>
<proteinExistence type="predicted"/>
<dbReference type="Proteomes" id="UP001153954">
    <property type="component" value="Unassembled WGS sequence"/>
</dbReference>
<organism evidence="1 2">
    <name type="scientific">Euphydryas editha</name>
    <name type="common">Edith's checkerspot</name>
    <dbReference type="NCBI Taxonomy" id="104508"/>
    <lineage>
        <taxon>Eukaryota</taxon>
        <taxon>Metazoa</taxon>
        <taxon>Ecdysozoa</taxon>
        <taxon>Arthropoda</taxon>
        <taxon>Hexapoda</taxon>
        <taxon>Insecta</taxon>
        <taxon>Pterygota</taxon>
        <taxon>Neoptera</taxon>
        <taxon>Endopterygota</taxon>
        <taxon>Lepidoptera</taxon>
        <taxon>Glossata</taxon>
        <taxon>Ditrysia</taxon>
        <taxon>Papilionoidea</taxon>
        <taxon>Nymphalidae</taxon>
        <taxon>Nymphalinae</taxon>
        <taxon>Euphydryas</taxon>
    </lineage>
</organism>
<sequence>MALVDSDYRFIFVDTGSQGRISDGGVLRNSKVFKKPLSLEPEKASVKPKTCVLLHNFLQRSRTSAEIYMTSGIVDNYDLNGTLVQPGTWRNVVDESCAIRAINQIPRRSSINAIQIREEYVSYFINNPLY</sequence>
<accession>A0AAU9URX7</accession>
<reference evidence="1" key="1">
    <citation type="submission" date="2022-03" db="EMBL/GenBank/DDBJ databases">
        <authorList>
            <person name="Tunstrom K."/>
        </authorList>
    </citation>
    <scope>NUCLEOTIDE SEQUENCE</scope>
</reference>
<protein>
    <submittedName>
        <fullName evidence="1">Uncharacterized protein</fullName>
    </submittedName>
</protein>
<comment type="caution">
    <text evidence="1">The sequence shown here is derived from an EMBL/GenBank/DDBJ whole genome shotgun (WGS) entry which is preliminary data.</text>
</comment>